<accession>A0A5D2GYG0</accession>
<keyword evidence="2" id="KW-1185">Reference proteome</keyword>
<evidence type="ECO:0000313" key="1">
    <source>
        <dbReference type="EMBL" id="TYH23275.1"/>
    </source>
</evidence>
<reference evidence="1 2" key="1">
    <citation type="submission" date="2019-06" db="EMBL/GenBank/DDBJ databases">
        <title>WGS assembly of Gossypium darwinii.</title>
        <authorList>
            <person name="Chen Z.J."/>
            <person name="Sreedasyam A."/>
            <person name="Ando A."/>
            <person name="Song Q."/>
            <person name="De L."/>
            <person name="Hulse-Kemp A."/>
            <person name="Ding M."/>
            <person name="Ye W."/>
            <person name="Kirkbride R."/>
            <person name="Jenkins J."/>
            <person name="Plott C."/>
            <person name="Lovell J."/>
            <person name="Lin Y.-M."/>
            <person name="Vaughn R."/>
            <person name="Liu B."/>
            <person name="Li W."/>
            <person name="Simpson S."/>
            <person name="Scheffler B."/>
            <person name="Saski C."/>
            <person name="Grover C."/>
            <person name="Hu G."/>
            <person name="Conover J."/>
            <person name="Carlson J."/>
            <person name="Shu S."/>
            <person name="Boston L."/>
            <person name="Williams M."/>
            <person name="Peterson D."/>
            <person name="Mcgee K."/>
            <person name="Jones D."/>
            <person name="Wendel J."/>
            <person name="Stelly D."/>
            <person name="Grimwood J."/>
            <person name="Schmutz J."/>
        </authorList>
    </citation>
    <scope>NUCLEOTIDE SEQUENCE [LARGE SCALE GENOMIC DNA]</scope>
    <source>
        <strain evidence="1">1808015.09</strain>
    </source>
</reference>
<proteinExistence type="predicted"/>
<dbReference type="EMBL" id="CM017690">
    <property type="protein sequence ID" value="TYH23275.1"/>
    <property type="molecule type" value="Genomic_DNA"/>
</dbReference>
<sequence>MRILCLIFDIKLNCGDENLMNTPAARHKSGCKYKKSKCLK</sequence>
<gene>
    <name evidence="1" type="ORF">ES288_A03G001000v1</name>
</gene>
<protein>
    <submittedName>
        <fullName evidence="1">Uncharacterized protein</fullName>
    </submittedName>
</protein>
<dbReference type="AlphaFoldDB" id="A0A5D2GYG0"/>
<evidence type="ECO:0000313" key="2">
    <source>
        <dbReference type="Proteomes" id="UP000323506"/>
    </source>
</evidence>
<organism evidence="1 2">
    <name type="scientific">Gossypium darwinii</name>
    <name type="common">Darwin's cotton</name>
    <name type="synonym">Gossypium barbadense var. darwinii</name>
    <dbReference type="NCBI Taxonomy" id="34276"/>
    <lineage>
        <taxon>Eukaryota</taxon>
        <taxon>Viridiplantae</taxon>
        <taxon>Streptophyta</taxon>
        <taxon>Embryophyta</taxon>
        <taxon>Tracheophyta</taxon>
        <taxon>Spermatophyta</taxon>
        <taxon>Magnoliopsida</taxon>
        <taxon>eudicotyledons</taxon>
        <taxon>Gunneridae</taxon>
        <taxon>Pentapetalae</taxon>
        <taxon>rosids</taxon>
        <taxon>malvids</taxon>
        <taxon>Malvales</taxon>
        <taxon>Malvaceae</taxon>
        <taxon>Malvoideae</taxon>
        <taxon>Gossypium</taxon>
    </lineage>
</organism>
<name>A0A5D2GYG0_GOSDA</name>
<dbReference type="Proteomes" id="UP000323506">
    <property type="component" value="Chromosome A03"/>
</dbReference>